<dbReference type="AlphaFoldDB" id="A0AAV0J7K5"/>
<evidence type="ECO:0000313" key="3">
    <source>
        <dbReference type="Proteomes" id="UP001154282"/>
    </source>
</evidence>
<organism evidence="2 3">
    <name type="scientific">Linum tenue</name>
    <dbReference type="NCBI Taxonomy" id="586396"/>
    <lineage>
        <taxon>Eukaryota</taxon>
        <taxon>Viridiplantae</taxon>
        <taxon>Streptophyta</taxon>
        <taxon>Embryophyta</taxon>
        <taxon>Tracheophyta</taxon>
        <taxon>Spermatophyta</taxon>
        <taxon>Magnoliopsida</taxon>
        <taxon>eudicotyledons</taxon>
        <taxon>Gunneridae</taxon>
        <taxon>Pentapetalae</taxon>
        <taxon>rosids</taxon>
        <taxon>fabids</taxon>
        <taxon>Malpighiales</taxon>
        <taxon>Linaceae</taxon>
        <taxon>Linum</taxon>
    </lineage>
</organism>
<keyword evidence="1" id="KW-0175">Coiled coil</keyword>
<keyword evidence="3" id="KW-1185">Reference proteome</keyword>
<accession>A0AAV0J7K5</accession>
<reference evidence="2" key="1">
    <citation type="submission" date="2022-08" db="EMBL/GenBank/DDBJ databases">
        <authorList>
            <person name="Gutierrez-Valencia J."/>
        </authorList>
    </citation>
    <scope>NUCLEOTIDE SEQUENCE</scope>
</reference>
<proteinExistence type="predicted"/>
<dbReference type="EMBL" id="CAMGYJ010000004">
    <property type="protein sequence ID" value="CAI0404849.1"/>
    <property type="molecule type" value="Genomic_DNA"/>
</dbReference>
<comment type="caution">
    <text evidence="2">The sequence shown here is derived from an EMBL/GenBank/DDBJ whole genome shotgun (WGS) entry which is preliminary data.</text>
</comment>
<gene>
    <name evidence="2" type="ORF">LITE_LOCUS12645</name>
</gene>
<protein>
    <submittedName>
        <fullName evidence="2">Uncharacterized protein</fullName>
    </submittedName>
</protein>
<name>A0AAV0J7K5_9ROSI</name>
<sequence>MNNDRLSKTVDDQAAEIAKLKKSSSEGREALMGEVRPLVEREFEERLARKEKDLAAEREAVKKVRLELAQLQDRAKKSSEMEKLLLEEQDSLRKEIDSLKLERKNHQAELE</sequence>
<feature type="non-terminal residue" evidence="2">
    <location>
        <position position="111"/>
    </location>
</feature>
<dbReference type="Proteomes" id="UP001154282">
    <property type="component" value="Unassembled WGS sequence"/>
</dbReference>
<feature type="coiled-coil region" evidence="1">
    <location>
        <begin position="3"/>
        <end position="109"/>
    </location>
</feature>
<evidence type="ECO:0000256" key="1">
    <source>
        <dbReference type="SAM" id="Coils"/>
    </source>
</evidence>
<evidence type="ECO:0000313" key="2">
    <source>
        <dbReference type="EMBL" id="CAI0404849.1"/>
    </source>
</evidence>